<evidence type="ECO:0000313" key="1">
    <source>
        <dbReference type="EMBL" id="KAH7908143.1"/>
    </source>
</evidence>
<keyword evidence="2" id="KW-1185">Reference proteome</keyword>
<evidence type="ECO:0000313" key="2">
    <source>
        <dbReference type="Proteomes" id="UP000790377"/>
    </source>
</evidence>
<organism evidence="1 2">
    <name type="scientific">Hygrophoropsis aurantiaca</name>
    <dbReference type="NCBI Taxonomy" id="72124"/>
    <lineage>
        <taxon>Eukaryota</taxon>
        <taxon>Fungi</taxon>
        <taxon>Dikarya</taxon>
        <taxon>Basidiomycota</taxon>
        <taxon>Agaricomycotina</taxon>
        <taxon>Agaricomycetes</taxon>
        <taxon>Agaricomycetidae</taxon>
        <taxon>Boletales</taxon>
        <taxon>Coniophorineae</taxon>
        <taxon>Hygrophoropsidaceae</taxon>
        <taxon>Hygrophoropsis</taxon>
    </lineage>
</organism>
<accession>A0ACB8A643</accession>
<sequence>MAVTKALECSRPNCSQTFTRMSDLKKHELAHTGMRTLFACPFTDCKFLSLQKKNLEIHFARHTGEKRHRCPEVTCGFRTADPAALTRHPRASIGGMRRNILQDGAQSDPFLCDDPLPIEKPQSNSITKPTSGNTRISMPDSSEIILPKPLITSVTEPDSFQTKLEDSYVSGPGYDTYMNPHVFFPSPFSPLPTDIDPAHAIAGPTELIGLSADPDSIFPKDTVSEGLCPEWLHMITHTGIPREFVLEQW</sequence>
<dbReference type="EMBL" id="MU267844">
    <property type="protein sequence ID" value="KAH7908143.1"/>
    <property type="molecule type" value="Genomic_DNA"/>
</dbReference>
<comment type="caution">
    <text evidence="1">The sequence shown here is derived from an EMBL/GenBank/DDBJ whole genome shotgun (WGS) entry which is preliminary data.</text>
</comment>
<protein>
    <submittedName>
        <fullName evidence="1">Uncharacterized protein</fullName>
    </submittedName>
</protein>
<dbReference type="Proteomes" id="UP000790377">
    <property type="component" value="Unassembled WGS sequence"/>
</dbReference>
<proteinExistence type="predicted"/>
<gene>
    <name evidence="1" type="ORF">BJ138DRAFT_1103758</name>
</gene>
<name>A0ACB8A643_9AGAM</name>
<reference evidence="1" key="1">
    <citation type="journal article" date="2021" name="New Phytol.">
        <title>Evolutionary innovations through gain and loss of genes in the ectomycorrhizal Boletales.</title>
        <authorList>
            <person name="Wu G."/>
            <person name="Miyauchi S."/>
            <person name="Morin E."/>
            <person name="Kuo A."/>
            <person name="Drula E."/>
            <person name="Varga T."/>
            <person name="Kohler A."/>
            <person name="Feng B."/>
            <person name="Cao Y."/>
            <person name="Lipzen A."/>
            <person name="Daum C."/>
            <person name="Hundley H."/>
            <person name="Pangilinan J."/>
            <person name="Johnson J."/>
            <person name="Barry K."/>
            <person name="LaButti K."/>
            <person name="Ng V."/>
            <person name="Ahrendt S."/>
            <person name="Min B."/>
            <person name="Choi I.G."/>
            <person name="Park H."/>
            <person name="Plett J.M."/>
            <person name="Magnuson J."/>
            <person name="Spatafora J.W."/>
            <person name="Nagy L.G."/>
            <person name="Henrissat B."/>
            <person name="Grigoriev I.V."/>
            <person name="Yang Z.L."/>
            <person name="Xu J."/>
            <person name="Martin F.M."/>
        </authorList>
    </citation>
    <scope>NUCLEOTIDE SEQUENCE</scope>
    <source>
        <strain evidence="1">ATCC 28755</strain>
    </source>
</reference>